<gene>
    <name evidence="2" type="ORF">ACFQ2F_14055</name>
</gene>
<keyword evidence="3" id="KW-1185">Reference proteome</keyword>
<sequence>MRTIILATAMLLATTLASEAACFGSDAFSTCSDSNGNSYTVQRFGNSTYVNGHNSRTGSSWSQNSNTFGNTTYHNGRAANGNSWNMTDQNFGGTRSLSGTDSQGNSFNYTCNQFGCN</sequence>
<proteinExistence type="predicted"/>
<dbReference type="EMBL" id="JBHTJO010000002">
    <property type="protein sequence ID" value="MFD0988222.1"/>
    <property type="molecule type" value="Genomic_DNA"/>
</dbReference>
<organism evidence="2 3">
    <name type="scientific">Methyloligella solikamskensis</name>
    <dbReference type="NCBI Taxonomy" id="1177756"/>
    <lineage>
        <taxon>Bacteria</taxon>
        <taxon>Pseudomonadati</taxon>
        <taxon>Pseudomonadota</taxon>
        <taxon>Alphaproteobacteria</taxon>
        <taxon>Hyphomicrobiales</taxon>
        <taxon>Hyphomicrobiaceae</taxon>
        <taxon>Methyloligella</taxon>
    </lineage>
</organism>
<accession>A0ABW3JCP4</accession>
<dbReference type="RefSeq" id="WP_379091116.1">
    <property type="nucleotide sequence ID" value="NZ_JBHTJO010000002.1"/>
</dbReference>
<feature type="chain" id="PRO_5047265818" evidence="1">
    <location>
        <begin position="21"/>
        <end position="117"/>
    </location>
</feature>
<keyword evidence="1" id="KW-0732">Signal</keyword>
<comment type="caution">
    <text evidence="2">The sequence shown here is derived from an EMBL/GenBank/DDBJ whole genome shotgun (WGS) entry which is preliminary data.</text>
</comment>
<reference evidence="3" key="1">
    <citation type="journal article" date="2019" name="Int. J. Syst. Evol. Microbiol.">
        <title>The Global Catalogue of Microorganisms (GCM) 10K type strain sequencing project: providing services to taxonomists for standard genome sequencing and annotation.</title>
        <authorList>
            <consortium name="The Broad Institute Genomics Platform"/>
            <consortium name="The Broad Institute Genome Sequencing Center for Infectious Disease"/>
            <person name="Wu L."/>
            <person name="Ma J."/>
        </authorList>
    </citation>
    <scope>NUCLEOTIDE SEQUENCE [LARGE SCALE GENOMIC DNA]</scope>
    <source>
        <strain evidence="3">CCUG 61697</strain>
    </source>
</reference>
<evidence type="ECO:0000313" key="3">
    <source>
        <dbReference type="Proteomes" id="UP001597102"/>
    </source>
</evidence>
<protein>
    <submittedName>
        <fullName evidence="2">Uncharacterized protein</fullName>
    </submittedName>
</protein>
<name>A0ABW3JCP4_9HYPH</name>
<dbReference type="Proteomes" id="UP001597102">
    <property type="component" value="Unassembled WGS sequence"/>
</dbReference>
<evidence type="ECO:0000313" key="2">
    <source>
        <dbReference type="EMBL" id="MFD0988222.1"/>
    </source>
</evidence>
<evidence type="ECO:0000256" key="1">
    <source>
        <dbReference type="SAM" id="SignalP"/>
    </source>
</evidence>
<feature type="signal peptide" evidence="1">
    <location>
        <begin position="1"/>
        <end position="20"/>
    </location>
</feature>